<name>A0AAN7YUG7_9MYCE</name>
<organism evidence="5 6">
    <name type="scientific">Dictyostelium firmibasis</name>
    <dbReference type="NCBI Taxonomy" id="79012"/>
    <lineage>
        <taxon>Eukaryota</taxon>
        <taxon>Amoebozoa</taxon>
        <taxon>Evosea</taxon>
        <taxon>Eumycetozoa</taxon>
        <taxon>Dictyostelia</taxon>
        <taxon>Dictyosteliales</taxon>
        <taxon>Dictyosteliaceae</taxon>
        <taxon>Dictyostelium</taxon>
    </lineage>
</organism>
<comment type="caution">
    <text evidence="5">The sequence shown here is derived from an EMBL/GenBank/DDBJ whole genome shotgun (WGS) entry which is preliminary data.</text>
</comment>
<evidence type="ECO:0000256" key="4">
    <source>
        <dbReference type="PIRSR" id="PIRSR602678-1"/>
    </source>
</evidence>
<dbReference type="AlphaFoldDB" id="A0AAN7YUG7"/>
<accession>A0AAN7YUG7</accession>
<dbReference type="NCBIfam" id="TIGR00486">
    <property type="entry name" value="YbgI_SA1388"/>
    <property type="match status" value="1"/>
</dbReference>
<feature type="binding site" evidence="4">
    <location>
        <position position="93"/>
    </location>
    <ligand>
        <name>a divalent metal cation</name>
        <dbReference type="ChEBI" id="CHEBI:60240"/>
        <label>1</label>
    </ligand>
</feature>
<dbReference type="InterPro" id="IPR017222">
    <property type="entry name" value="DUF34/NIF3_animal"/>
</dbReference>
<comment type="similarity">
    <text evidence="1 3">Belongs to the GTP cyclohydrolase I type 2/NIF3 family.</text>
</comment>
<feature type="binding site" evidence="4">
    <location>
        <position position="131"/>
    </location>
    <ligand>
        <name>a divalent metal cation</name>
        <dbReference type="ChEBI" id="CHEBI:60240"/>
        <label>1</label>
    </ligand>
</feature>
<keyword evidence="6" id="KW-1185">Reference proteome</keyword>
<feature type="binding site" evidence="4">
    <location>
        <position position="336"/>
    </location>
    <ligand>
        <name>a divalent metal cation</name>
        <dbReference type="ChEBI" id="CHEBI:60240"/>
        <label>1</label>
    </ligand>
</feature>
<dbReference type="EMBL" id="JAVFKY010000005">
    <property type="protein sequence ID" value="KAK5576082.1"/>
    <property type="molecule type" value="Genomic_DNA"/>
</dbReference>
<gene>
    <name evidence="5" type="ORF">RB653_007220</name>
</gene>
<evidence type="ECO:0000256" key="3">
    <source>
        <dbReference type="PIRNR" id="PIRNR037490"/>
    </source>
</evidence>
<dbReference type="PANTHER" id="PTHR13799">
    <property type="entry name" value="NGG1 INTERACTING FACTOR 3"/>
    <property type="match status" value="1"/>
</dbReference>
<dbReference type="Proteomes" id="UP001344447">
    <property type="component" value="Unassembled WGS sequence"/>
</dbReference>
<dbReference type="GO" id="GO:0046872">
    <property type="term" value="F:metal ion binding"/>
    <property type="evidence" value="ECO:0007669"/>
    <property type="project" value="UniProtKB-KW"/>
</dbReference>
<reference evidence="5 6" key="1">
    <citation type="submission" date="2023-11" db="EMBL/GenBank/DDBJ databases">
        <title>Dfirmibasis_genome.</title>
        <authorList>
            <person name="Edelbroek B."/>
            <person name="Kjellin J."/>
            <person name="Jerlstrom-Hultqvist J."/>
            <person name="Soderbom F."/>
        </authorList>
    </citation>
    <scope>NUCLEOTIDE SEQUENCE [LARGE SCALE GENOMIC DNA]</scope>
    <source>
        <strain evidence="5 6">TNS-C-14</strain>
    </source>
</reference>
<dbReference type="PANTHER" id="PTHR13799:SF13">
    <property type="entry name" value="NIF3-LIKE PROTEIN 1"/>
    <property type="match status" value="1"/>
</dbReference>
<dbReference type="SUPFAM" id="SSF102705">
    <property type="entry name" value="NIF3 (NGG1p interacting factor 3)-like"/>
    <property type="match status" value="1"/>
</dbReference>
<dbReference type="Pfam" id="PF01784">
    <property type="entry name" value="DUF34_NIF3"/>
    <property type="match status" value="1"/>
</dbReference>
<dbReference type="PIRSF" id="PIRSF037490">
    <property type="entry name" value="UCP037490_NIF3_euk"/>
    <property type="match status" value="1"/>
</dbReference>
<dbReference type="InterPro" id="IPR036069">
    <property type="entry name" value="DUF34/NIF3_sf"/>
</dbReference>
<evidence type="ECO:0000256" key="1">
    <source>
        <dbReference type="ARBA" id="ARBA00006964"/>
    </source>
</evidence>
<dbReference type="GO" id="GO:0005739">
    <property type="term" value="C:mitochondrion"/>
    <property type="evidence" value="ECO:0007669"/>
    <property type="project" value="TreeGrafter"/>
</dbReference>
<evidence type="ECO:0000313" key="5">
    <source>
        <dbReference type="EMBL" id="KAK5576082.1"/>
    </source>
</evidence>
<sequence>MFKLIKTIKQPQQFKYINRMSTNTSVKGKEVLKKLGELIPLNLAEKWDNVGLLIEPSNTDSMNIESIFLTNDLTEPVLQEAINEGANFIFSYHPPLFNQFKTVNQKSIPQRIAIKSIENKIPVYSPHSALDSCDDGLNDWIANGLIKLNSGRGRSKPITPYQEPLKSTQKISIYLHSNQPLTPEILKQLELNSNFQFFTTDKIELSCNQQQLLILTNLIQSFSNEIKGWDIVNQEKVSSLNNGSGKLVTLDEGIDIDVVIKGVKELFNIEYVRLGKPLSGESKKIKTISLCAGSGGSVIFGEKADLYLTGELTHHAILDACAKGSYVIVCDHTNSERGYLSQILKPNLEKLFDNRVKVLISKLDTDPLKVI</sequence>
<keyword evidence="4" id="KW-0479">Metal-binding</keyword>
<evidence type="ECO:0000256" key="2">
    <source>
        <dbReference type="ARBA" id="ARBA00019069"/>
    </source>
</evidence>
<dbReference type="Gene3D" id="3.40.1390.30">
    <property type="entry name" value="NIF3 (NGG1p interacting factor 3)-like"/>
    <property type="match status" value="2"/>
</dbReference>
<feature type="binding site" evidence="4">
    <location>
        <position position="332"/>
    </location>
    <ligand>
        <name>a divalent metal cation</name>
        <dbReference type="ChEBI" id="CHEBI:60240"/>
        <label>1</label>
    </ligand>
</feature>
<protein>
    <recommendedName>
        <fullName evidence="2 3">NIF3-like protein 1</fullName>
    </recommendedName>
</protein>
<dbReference type="FunFam" id="3.40.1390.30:FF:000001">
    <property type="entry name" value="GTP cyclohydrolase 1 type 2"/>
    <property type="match status" value="1"/>
</dbReference>
<evidence type="ECO:0000313" key="6">
    <source>
        <dbReference type="Proteomes" id="UP001344447"/>
    </source>
</evidence>
<dbReference type="InterPro" id="IPR002678">
    <property type="entry name" value="DUF34/NIF3"/>
</dbReference>
<proteinExistence type="inferred from homology"/>